<evidence type="ECO:0000256" key="1">
    <source>
        <dbReference type="ARBA" id="ARBA00007698"/>
    </source>
</evidence>
<dbReference type="Proteomes" id="UP000176339">
    <property type="component" value="Unassembled WGS sequence"/>
</dbReference>
<dbReference type="GO" id="GO:0003735">
    <property type="term" value="F:structural constituent of ribosome"/>
    <property type="evidence" value="ECO:0007669"/>
    <property type="project" value="InterPro"/>
</dbReference>
<dbReference type="InterPro" id="IPR035566">
    <property type="entry name" value="Ribosomal_protein_bL20_C"/>
</dbReference>
<dbReference type="FunFam" id="1.10.1900.20:FF:000001">
    <property type="entry name" value="50S ribosomal protein L20"/>
    <property type="match status" value="1"/>
</dbReference>
<dbReference type="InterPro" id="IPR005813">
    <property type="entry name" value="Ribosomal_bL20"/>
</dbReference>
<comment type="caution">
    <text evidence="7">The sequence shown here is derived from an EMBL/GenBank/DDBJ whole genome shotgun (WGS) entry which is preliminary data.</text>
</comment>
<dbReference type="GO" id="GO:0005840">
    <property type="term" value="C:ribosome"/>
    <property type="evidence" value="ECO:0007669"/>
    <property type="project" value="UniProtKB-KW"/>
</dbReference>
<protein>
    <recommendedName>
        <fullName evidence="4 5">Large ribosomal subunit protein bL20</fullName>
    </recommendedName>
</protein>
<dbReference type="GO" id="GO:0006412">
    <property type="term" value="P:translation"/>
    <property type="evidence" value="ECO:0007669"/>
    <property type="project" value="InterPro"/>
</dbReference>
<evidence type="ECO:0000256" key="2">
    <source>
        <dbReference type="ARBA" id="ARBA00022980"/>
    </source>
</evidence>
<sequence>MTRVKRGVRAHQRREKVLKATEGFRWRRKTNERTAREANLHAMVHAYRGRKQRKRDFRTLWQTRLNAAVRAEGTNYSKFIAAIKKNGILLNRKMLSELAADHPKAFSAILKEVASR</sequence>
<dbReference type="CDD" id="cd07026">
    <property type="entry name" value="Ribosomal_L20"/>
    <property type="match status" value="1"/>
</dbReference>
<dbReference type="NCBIfam" id="TIGR01032">
    <property type="entry name" value="rplT_bact"/>
    <property type="match status" value="1"/>
</dbReference>
<comment type="function">
    <text evidence="5 6">Binds directly to 23S ribosomal RNA and is necessary for the in vitro assembly process of the 50S ribosomal subunit. It is not involved in the protein synthesizing functions of that subunit.</text>
</comment>
<gene>
    <name evidence="5" type="primary">rplT</name>
    <name evidence="7" type="ORF">A2846_03370</name>
</gene>
<accession>A0A1F5NYZ1</accession>
<reference evidence="7 8" key="1">
    <citation type="journal article" date="2016" name="Nat. Commun.">
        <title>Thousands of microbial genomes shed light on interconnected biogeochemical processes in an aquifer system.</title>
        <authorList>
            <person name="Anantharaman K."/>
            <person name="Brown C.T."/>
            <person name="Hug L.A."/>
            <person name="Sharon I."/>
            <person name="Castelle C.J."/>
            <person name="Probst A.J."/>
            <person name="Thomas B.C."/>
            <person name="Singh A."/>
            <person name="Wilkins M.J."/>
            <person name="Karaoz U."/>
            <person name="Brodie E.L."/>
            <person name="Williams K.H."/>
            <person name="Hubbard S.S."/>
            <person name="Banfield J.F."/>
        </authorList>
    </citation>
    <scope>NUCLEOTIDE SEQUENCE [LARGE SCALE GENOMIC DNA]</scope>
</reference>
<dbReference type="AlphaFoldDB" id="A0A1F5NYZ1"/>
<dbReference type="GO" id="GO:0000027">
    <property type="term" value="P:ribosomal large subunit assembly"/>
    <property type="evidence" value="ECO:0007669"/>
    <property type="project" value="UniProtKB-UniRule"/>
</dbReference>
<evidence type="ECO:0000313" key="7">
    <source>
        <dbReference type="EMBL" id="OGE82866.1"/>
    </source>
</evidence>
<proteinExistence type="inferred from homology"/>
<keyword evidence="5 6" id="KW-0694">RNA-binding</keyword>
<keyword evidence="5 6" id="KW-0699">rRNA-binding</keyword>
<organism evidence="7 8">
    <name type="scientific">Candidatus Doudnabacteria bacterium RIFCSPHIGHO2_01_FULL_49_9</name>
    <dbReference type="NCBI Taxonomy" id="1817827"/>
    <lineage>
        <taxon>Bacteria</taxon>
        <taxon>Candidatus Doudnaibacteriota</taxon>
    </lineage>
</organism>
<evidence type="ECO:0000256" key="4">
    <source>
        <dbReference type="ARBA" id="ARBA00035172"/>
    </source>
</evidence>
<name>A0A1F5NYZ1_9BACT</name>
<dbReference type="Gene3D" id="1.10.1900.20">
    <property type="entry name" value="Ribosomal protein L20"/>
    <property type="match status" value="1"/>
</dbReference>
<dbReference type="Pfam" id="PF00453">
    <property type="entry name" value="Ribosomal_L20"/>
    <property type="match status" value="1"/>
</dbReference>
<evidence type="ECO:0000256" key="3">
    <source>
        <dbReference type="ARBA" id="ARBA00023274"/>
    </source>
</evidence>
<evidence type="ECO:0000256" key="6">
    <source>
        <dbReference type="RuleBase" id="RU000560"/>
    </source>
</evidence>
<dbReference type="PRINTS" id="PR00062">
    <property type="entry name" value="RIBOSOMALL20"/>
</dbReference>
<dbReference type="EMBL" id="MFEN01000061">
    <property type="protein sequence ID" value="OGE82866.1"/>
    <property type="molecule type" value="Genomic_DNA"/>
</dbReference>
<comment type="similarity">
    <text evidence="1 5 6">Belongs to the bacterial ribosomal protein bL20 family.</text>
</comment>
<keyword evidence="3 5" id="KW-0687">Ribonucleoprotein</keyword>
<keyword evidence="2 5" id="KW-0689">Ribosomal protein</keyword>
<dbReference type="GO" id="GO:1990904">
    <property type="term" value="C:ribonucleoprotein complex"/>
    <property type="evidence" value="ECO:0007669"/>
    <property type="project" value="UniProtKB-KW"/>
</dbReference>
<dbReference type="PANTHER" id="PTHR10986">
    <property type="entry name" value="39S RIBOSOMAL PROTEIN L20"/>
    <property type="match status" value="1"/>
</dbReference>
<dbReference type="SUPFAM" id="SSF74731">
    <property type="entry name" value="Ribosomal protein L20"/>
    <property type="match status" value="1"/>
</dbReference>
<dbReference type="Gene3D" id="6.10.160.10">
    <property type="match status" value="1"/>
</dbReference>
<evidence type="ECO:0000313" key="8">
    <source>
        <dbReference type="Proteomes" id="UP000176339"/>
    </source>
</evidence>
<dbReference type="HAMAP" id="MF_00382">
    <property type="entry name" value="Ribosomal_bL20"/>
    <property type="match status" value="1"/>
</dbReference>
<evidence type="ECO:0000256" key="5">
    <source>
        <dbReference type="HAMAP-Rule" id="MF_00382"/>
    </source>
</evidence>
<dbReference type="GO" id="GO:0019843">
    <property type="term" value="F:rRNA binding"/>
    <property type="evidence" value="ECO:0007669"/>
    <property type="project" value="UniProtKB-UniRule"/>
</dbReference>